<dbReference type="Pfam" id="PF13098">
    <property type="entry name" value="Thioredoxin_2"/>
    <property type="match status" value="1"/>
</dbReference>
<feature type="signal peptide" evidence="2">
    <location>
        <begin position="1"/>
        <end position="20"/>
    </location>
</feature>
<sequence>MRKLFIVAFTLLWISTNAQKIEWMTLEKAVEAQKTNPKKIFIDAYTVWCGPCKMLDKNTFGNKDVAKYINENYYPVKFNAEGNETINFQGKTYKNPGFNPNTSGRNSSHELSGYFGVRAYPTMLFLDESANFLTPITGYQTPRQLEIFLKIFATDDYKNIKSQEEFGEYTTNFKHEFVE</sequence>
<proteinExistence type="predicted"/>
<keyword evidence="5" id="KW-1185">Reference proteome</keyword>
<dbReference type="EMBL" id="FOZP01000005">
    <property type="protein sequence ID" value="SFS58860.1"/>
    <property type="molecule type" value="Genomic_DNA"/>
</dbReference>
<evidence type="ECO:0000313" key="5">
    <source>
        <dbReference type="Proteomes" id="UP000199312"/>
    </source>
</evidence>
<gene>
    <name evidence="4" type="ORF">SAMN04488006_2099</name>
</gene>
<organism evidence="4 5">
    <name type="scientific">Lutibacter maritimus</name>
    <dbReference type="NCBI Taxonomy" id="593133"/>
    <lineage>
        <taxon>Bacteria</taxon>
        <taxon>Pseudomonadati</taxon>
        <taxon>Bacteroidota</taxon>
        <taxon>Flavobacteriia</taxon>
        <taxon>Flavobacteriales</taxon>
        <taxon>Flavobacteriaceae</taxon>
        <taxon>Lutibacter</taxon>
    </lineage>
</organism>
<evidence type="ECO:0000313" key="4">
    <source>
        <dbReference type="EMBL" id="SFS58860.1"/>
    </source>
</evidence>
<evidence type="ECO:0000256" key="2">
    <source>
        <dbReference type="SAM" id="SignalP"/>
    </source>
</evidence>
<dbReference type="PANTHER" id="PTHR15337">
    <property type="entry name" value="ANTERIOR GRADIENT PROTEIN-RELATED"/>
    <property type="match status" value="1"/>
</dbReference>
<reference evidence="5" key="1">
    <citation type="submission" date="2016-10" db="EMBL/GenBank/DDBJ databases">
        <authorList>
            <person name="Varghese N."/>
            <person name="Submissions S."/>
        </authorList>
    </citation>
    <scope>NUCLEOTIDE SEQUENCE [LARGE SCALE GENOMIC DNA]</scope>
    <source>
        <strain evidence="5">DSM 24450</strain>
    </source>
</reference>
<dbReference type="SUPFAM" id="SSF52833">
    <property type="entry name" value="Thioredoxin-like"/>
    <property type="match status" value="1"/>
</dbReference>
<dbReference type="InterPro" id="IPR036249">
    <property type="entry name" value="Thioredoxin-like_sf"/>
</dbReference>
<dbReference type="AlphaFoldDB" id="A0A1I6R2N6"/>
<name>A0A1I6R2N6_9FLAO</name>
<feature type="chain" id="PRO_5011567622" evidence="2">
    <location>
        <begin position="21"/>
        <end position="179"/>
    </location>
</feature>
<dbReference type="InterPro" id="IPR012336">
    <property type="entry name" value="Thioredoxin-like_fold"/>
</dbReference>
<dbReference type="Gene3D" id="3.40.30.10">
    <property type="entry name" value="Glutaredoxin"/>
    <property type="match status" value="1"/>
</dbReference>
<feature type="domain" description="Thioredoxin-like fold" evidence="3">
    <location>
        <begin position="34"/>
        <end position="148"/>
    </location>
</feature>
<evidence type="ECO:0000256" key="1">
    <source>
        <dbReference type="ARBA" id="ARBA00022729"/>
    </source>
</evidence>
<evidence type="ECO:0000259" key="3">
    <source>
        <dbReference type="Pfam" id="PF13098"/>
    </source>
</evidence>
<dbReference type="InterPro" id="IPR051099">
    <property type="entry name" value="AGR/TXD"/>
</dbReference>
<keyword evidence="1 2" id="KW-0732">Signal</keyword>
<protein>
    <submittedName>
        <fullName evidence="4">Thioredoxin-related protein</fullName>
    </submittedName>
</protein>
<dbReference type="Proteomes" id="UP000199312">
    <property type="component" value="Unassembled WGS sequence"/>
</dbReference>
<dbReference type="RefSeq" id="WP_090225822.1">
    <property type="nucleotide sequence ID" value="NZ_FOZP01000005.1"/>
</dbReference>
<dbReference type="STRING" id="593133.SAMN04488006_2099"/>
<dbReference type="OrthoDB" id="9811036at2"/>
<dbReference type="PANTHER" id="PTHR15337:SF11">
    <property type="entry name" value="THIOREDOXIN DOMAIN-CONTAINING PROTEIN"/>
    <property type="match status" value="1"/>
</dbReference>
<accession>A0A1I6R2N6</accession>